<keyword evidence="8" id="KW-0472">Membrane</keyword>
<keyword evidence="4" id="KW-0548">Nucleotidyltransferase</keyword>
<gene>
    <name evidence="10" type="ORF">FJAP1339_LOCUS2934</name>
</gene>
<dbReference type="AlphaFoldDB" id="A0A7S2XWH9"/>
<dbReference type="GO" id="GO:0005524">
    <property type="term" value="F:ATP binding"/>
    <property type="evidence" value="ECO:0007669"/>
    <property type="project" value="UniProtKB-KW"/>
</dbReference>
<feature type="transmembrane region" description="Helical" evidence="8">
    <location>
        <begin position="244"/>
        <end position="262"/>
    </location>
</feature>
<dbReference type="InterPro" id="IPR004821">
    <property type="entry name" value="Cyt_trans-like"/>
</dbReference>
<evidence type="ECO:0000259" key="9">
    <source>
        <dbReference type="Pfam" id="PF01467"/>
    </source>
</evidence>
<evidence type="ECO:0000256" key="1">
    <source>
        <dbReference type="ARBA" id="ARBA00004790"/>
    </source>
</evidence>
<evidence type="ECO:0000256" key="5">
    <source>
        <dbReference type="ARBA" id="ARBA00022741"/>
    </source>
</evidence>
<dbReference type="PANTHER" id="PTHR39321:SF3">
    <property type="entry name" value="PHOSPHOPANTETHEINE ADENYLYLTRANSFERASE"/>
    <property type="match status" value="1"/>
</dbReference>
<dbReference type="SUPFAM" id="SSF52374">
    <property type="entry name" value="Nucleotidylyl transferase"/>
    <property type="match status" value="1"/>
</dbReference>
<proteinExistence type="predicted"/>
<dbReference type="Gene3D" id="3.40.50.620">
    <property type="entry name" value="HUPs"/>
    <property type="match status" value="1"/>
</dbReference>
<evidence type="ECO:0000256" key="4">
    <source>
        <dbReference type="ARBA" id="ARBA00022695"/>
    </source>
</evidence>
<keyword evidence="2" id="KW-0662">Pyridine nucleotide biosynthesis</keyword>
<dbReference type="PANTHER" id="PTHR39321">
    <property type="entry name" value="NICOTINATE-NUCLEOTIDE ADENYLYLTRANSFERASE-RELATED"/>
    <property type="match status" value="1"/>
</dbReference>
<protein>
    <recommendedName>
        <fullName evidence="9">Cytidyltransferase-like domain-containing protein</fullName>
    </recommendedName>
</protein>
<evidence type="ECO:0000256" key="2">
    <source>
        <dbReference type="ARBA" id="ARBA00022642"/>
    </source>
</evidence>
<evidence type="ECO:0000313" key="10">
    <source>
        <dbReference type="EMBL" id="CAD9860413.1"/>
    </source>
</evidence>
<evidence type="ECO:0000256" key="8">
    <source>
        <dbReference type="SAM" id="Phobius"/>
    </source>
</evidence>
<evidence type="ECO:0000256" key="3">
    <source>
        <dbReference type="ARBA" id="ARBA00022679"/>
    </source>
</evidence>
<keyword evidence="8" id="KW-1133">Transmembrane helix</keyword>
<dbReference type="Pfam" id="PF01467">
    <property type="entry name" value="CTP_transf_like"/>
    <property type="match status" value="1"/>
</dbReference>
<keyword evidence="3" id="KW-0808">Transferase</keyword>
<dbReference type="InterPro" id="IPR014729">
    <property type="entry name" value="Rossmann-like_a/b/a_fold"/>
</dbReference>
<evidence type="ECO:0000256" key="7">
    <source>
        <dbReference type="ARBA" id="ARBA00023027"/>
    </source>
</evidence>
<keyword evidence="5" id="KW-0547">Nucleotide-binding</keyword>
<comment type="pathway">
    <text evidence="1">Cofactor biosynthesis; NAD(+) biosynthesis.</text>
</comment>
<dbReference type="InterPro" id="IPR005248">
    <property type="entry name" value="NadD/NMNAT"/>
</dbReference>
<organism evidence="10">
    <name type="scientific">Fibrocapsa japonica</name>
    <dbReference type="NCBI Taxonomy" id="94617"/>
    <lineage>
        <taxon>Eukaryota</taxon>
        <taxon>Sar</taxon>
        <taxon>Stramenopiles</taxon>
        <taxon>Ochrophyta</taxon>
        <taxon>Raphidophyceae</taxon>
        <taxon>Chattonellales</taxon>
        <taxon>Chattonellaceae</taxon>
        <taxon>Fibrocapsa</taxon>
    </lineage>
</organism>
<dbReference type="EMBL" id="HBHR01006001">
    <property type="protein sequence ID" value="CAD9860413.1"/>
    <property type="molecule type" value="Transcribed_RNA"/>
</dbReference>
<accession>A0A7S2XWH9</accession>
<keyword evidence="8" id="KW-0812">Transmembrane</keyword>
<evidence type="ECO:0000256" key="6">
    <source>
        <dbReference type="ARBA" id="ARBA00022840"/>
    </source>
</evidence>
<sequence length="272" mass="30665">METMMKSLIFGLSANPPTGDGGHYTIVKYFAQSGMFDEILVVPVYTHMFQEKRGKVMVDYEKRVEMCKLCFLDASTQQCKVRISLVEQQVFQKKLREGGAGSGSGSPPGEAVKVGTADVVDHLVQDNPGVDYGFVVGTDTYRDLCNLKWRRAKELLDLLHFQVVERKGLPSPAEIPVQRLPARVDFHTLHELKEISSTSCRSSSDECEVRKVVKSNVVDYIVSNRLYGFTEDKKHHQMNRNRKSVLIFASIGIVSAFIFGMWRSKKIATTKH</sequence>
<reference evidence="10" key="1">
    <citation type="submission" date="2021-01" db="EMBL/GenBank/DDBJ databases">
        <authorList>
            <person name="Corre E."/>
            <person name="Pelletier E."/>
            <person name="Niang G."/>
            <person name="Scheremetjew M."/>
            <person name="Finn R."/>
            <person name="Kale V."/>
            <person name="Holt S."/>
            <person name="Cochrane G."/>
            <person name="Meng A."/>
            <person name="Brown T."/>
            <person name="Cohen L."/>
        </authorList>
    </citation>
    <scope>NUCLEOTIDE SEQUENCE</scope>
    <source>
        <strain evidence="10">CCMP1661</strain>
    </source>
</reference>
<dbReference type="GO" id="GO:0009435">
    <property type="term" value="P:NAD+ biosynthetic process"/>
    <property type="evidence" value="ECO:0007669"/>
    <property type="project" value="InterPro"/>
</dbReference>
<feature type="domain" description="Cytidyltransferase-like" evidence="9">
    <location>
        <begin position="22"/>
        <end position="201"/>
    </location>
</feature>
<keyword evidence="6" id="KW-0067">ATP-binding</keyword>
<name>A0A7S2XWH9_9STRA</name>
<keyword evidence="7" id="KW-0520">NAD</keyword>
<dbReference type="GO" id="GO:0070566">
    <property type="term" value="F:adenylyltransferase activity"/>
    <property type="evidence" value="ECO:0007669"/>
    <property type="project" value="UniProtKB-ARBA"/>
</dbReference>